<dbReference type="GO" id="GO:0000160">
    <property type="term" value="P:phosphorelay signal transduction system"/>
    <property type="evidence" value="ECO:0007669"/>
    <property type="project" value="InterPro"/>
</dbReference>
<proteinExistence type="predicted"/>
<feature type="modified residue" description="4-aspartylphosphate" evidence="1">
    <location>
        <position position="56"/>
    </location>
</feature>
<accession>A0A4R3J9N3</accession>
<dbReference type="SMART" id="SM00448">
    <property type="entry name" value="REC"/>
    <property type="match status" value="1"/>
</dbReference>
<dbReference type="Proteomes" id="UP000295304">
    <property type="component" value="Unassembled WGS sequence"/>
</dbReference>
<dbReference type="AlphaFoldDB" id="A0A4R3J9N3"/>
<evidence type="ECO:0000256" key="1">
    <source>
        <dbReference type="PROSITE-ProRule" id="PRU00169"/>
    </source>
</evidence>
<comment type="caution">
    <text evidence="3">The sequence shown here is derived from an EMBL/GenBank/DDBJ whole genome shotgun (WGS) entry which is preliminary data.</text>
</comment>
<feature type="domain" description="Response regulatory" evidence="2">
    <location>
        <begin position="6"/>
        <end position="122"/>
    </location>
</feature>
<name>A0A4R3J9N3_9PROT</name>
<dbReference type="EMBL" id="SLZW01000006">
    <property type="protein sequence ID" value="TCS62227.1"/>
    <property type="molecule type" value="Genomic_DNA"/>
</dbReference>
<dbReference type="InterPro" id="IPR052020">
    <property type="entry name" value="Cyclic_di-GMP/3'3'-cGAMP_PDE"/>
</dbReference>
<dbReference type="RefSeq" id="WP_132939298.1">
    <property type="nucleotide sequence ID" value="NZ_CP119676.1"/>
</dbReference>
<keyword evidence="1" id="KW-0597">Phosphoprotein</keyword>
<dbReference type="InterPro" id="IPR011006">
    <property type="entry name" value="CheY-like_superfamily"/>
</dbReference>
<evidence type="ECO:0000313" key="4">
    <source>
        <dbReference type="Proteomes" id="UP000295304"/>
    </source>
</evidence>
<reference evidence="3 4" key="1">
    <citation type="submission" date="2019-03" db="EMBL/GenBank/DDBJ databases">
        <title>Genomic Encyclopedia of Type Strains, Phase IV (KMG-IV): sequencing the most valuable type-strain genomes for metagenomic binning, comparative biology and taxonomic classification.</title>
        <authorList>
            <person name="Goeker M."/>
        </authorList>
    </citation>
    <scope>NUCLEOTIDE SEQUENCE [LARGE SCALE GENOMIC DNA]</scope>
    <source>
        <strain evidence="3 4">DSM 101688</strain>
    </source>
</reference>
<gene>
    <name evidence="3" type="ORF">EDD55_106185</name>
</gene>
<dbReference type="Gene3D" id="3.40.50.2300">
    <property type="match status" value="1"/>
</dbReference>
<dbReference type="PANTHER" id="PTHR45228">
    <property type="entry name" value="CYCLIC DI-GMP PHOSPHODIESTERASE TM_0186-RELATED"/>
    <property type="match status" value="1"/>
</dbReference>
<sequence length="389" mass="43286">MPEQDVVLLVDDEENVLSALRRQMRGMPFALVTANSALQALELAHQGGKFSVIIADMNMPAMNGIQLLEVFQKHFPDTVRIMLTGNADQKTAMDAINQGSVFRFFTKPCEREQLQKGIDDAIKQYRLVISERVLTEQTLAGSIKVLSDVMSMMNPKVFGRGIKIRGWTQKVTKTMGIPNPWQLELAAMLAQIGVVALPQEVLKKSGTSEALSPMEQDMVAKVPETGKKLLQNIPRMQEVAQTVYYQNKCFDGTGFPHDKISGKEIPLGARLLKIFHDIDAIQPDPEPSPAAIAALENRTGLYDPRLLKVVKSIFLSKEDRSKTAQQKVLELNVPQLRSGLTLLSDIKLQQGHLILAKGTKLTDTQIERLRNIAQIRKFNLPILAVQETA</sequence>
<organism evidence="3 4">
    <name type="scientific">Varunaivibrio sulfuroxidans</name>
    <dbReference type="NCBI Taxonomy" id="1773489"/>
    <lineage>
        <taxon>Bacteria</taxon>
        <taxon>Pseudomonadati</taxon>
        <taxon>Pseudomonadota</taxon>
        <taxon>Alphaproteobacteria</taxon>
        <taxon>Rhodospirillales</taxon>
        <taxon>Magnetovibrionaceae</taxon>
        <taxon>Varunaivibrio</taxon>
    </lineage>
</organism>
<evidence type="ECO:0000313" key="3">
    <source>
        <dbReference type="EMBL" id="TCS62227.1"/>
    </source>
</evidence>
<dbReference type="PROSITE" id="PS50110">
    <property type="entry name" value="RESPONSE_REGULATORY"/>
    <property type="match status" value="1"/>
</dbReference>
<dbReference type="Pfam" id="PF00072">
    <property type="entry name" value="Response_reg"/>
    <property type="match status" value="1"/>
</dbReference>
<dbReference type="OrthoDB" id="9802066at2"/>
<protein>
    <submittedName>
        <fullName evidence="3">Response regulator RpfG family c-di-GMP phosphodiesterase</fullName>
    </submittedName>
</protein>
<keyword evidence="4" id="KW-1185">Reference proteome</keyword>
<dbReference type="Gene3D" id="1.10.3210.10">
    <property type="entry name" value="Hypothetical protein af1432"/>
    <property type="match status" value="1"/>
</dbReference>
<dbReference type="CDD" id="cd17569">
    <property type="entry name" value="REC_HupR-like"/>
    <property type="match status" value="1"/>
</dbReference>
<dbReference type="Pfam" id="PF13487">
    <property type="entry name" value="HD_5"/>
    <property type="match status" value="1"/>
</dbReference>
<dbReference type="SUPFAM" id="SSF52172">
    <property type="entry name" value="CheY-like"/>
    <property type="match status" value="1"/>
</dbReference>
<evidence type="ECO:0000259" key="2">
    <source>
        <dbReference type="PROSITE" id="PS50110"/>
    </source>
</evidence>
<dbReference type="InterPro" id="IPR001789">
    <property type="entry name" value="Sig_transdc_resp-reg_receiver"/>
</dbReference>